<proteinExistence type="predicted"/>
<organism evidence="1 2">
    <name type="scientific">Nocardioides vastitatis</name>
    <dbReference type="NCBI Taxonomy" id="2568655"/>
    <lineage>
        <taxon>Bacteria</taxon>
        <taxon>Bacillati</taxon>
        <taxon>Actinomycetota</taxon>
        <taxon>Actinomycetes</taxon>
        <taxon>Propionibacteriales</taxon>
        <taxon>Nocardioidaceae</taxon>
        <taxon>Nocardioides</taxon>
    </lineage>
</organism>
<sequence>MTNVSSARVSESCAPRLLIRGVKMLRQLSTRAARYVRTRSWPGARLVLVPQVGVLDGLHVAGGAFDAESEEVVDAQTQVGALGRPIEPEFLEIAG</sequence>
<evidence type="ECO:0000313" key="2">
    <source>
        <dbReference type="Proteomes" id="UP001596072"/>
    </source>
</evidence>
<comment type="caution">
    <text evidence="1">The sequence shown here is derived from an EMBL/GenBank/DDBJ whole genome shotgun (WGS) entry which is preliminary data.</text>
</comment>
<evidence type="ECO:0000313" key="1">
    <source>
        <dbReference type="EMBL" id="MFC5730909.1"/>
    </source>
</evidence>
<name>A0ABW0ZMU9_9ACTN</name>
<dbReference type="RefSeq" id="WP_136432189.1">
    <property type="nucleotide sequence ID" value="NZ_JBHSNS010000011.1"/>
</dbReference>
<gene>
    <name evidence="1" type="ORF">ACFPQB_18455</name>
</gene>
<reference evidence="2" key="1">
    <citation type="journal article" date="2019" name="Int. J. Syst. Evol. Microbiol.">
        <title>The Global Catalogue of Microorganisms (GCM) 10K type strain sequencing project: providing services to taxonomists for standard genome sequencing and annotation.</title>
        <authorList>
            <consortium name="The Broad Institute Genomics Platform"/>
            <consortium name="The Broad Institute Genome Sequencing Center for Infectious Disease"/>
            <person name="Wu L."/>
            <person name="Ma J."/>
        </authorList>
    </citation>
    <scope>NUCLEOTIDE SEQUENCE [LARGE SCALE GENOMIC DNA]</scope>
    <source>
        <strain evidence="2">YIM 94188</strain>
    </source>
</reference>
<dbReference type="Proteomes" id="UP001596072">
    <property type="component" value="Unassembled WGS sequence"/>
</dbReference>
<keyword evidence="2" id="KW-1185">Reference proteome</keyword>
<dbReference type="EMBL" id="JBHSNS010000011">
    <property type="protein sequence ID" value="MFC5730909.1"/>
    <property type="molecule type" value="Genomic_DNA"/>
</dbReference>
<protein>
    <submittedName>
        <fullName evidence="1">Uncharacterized protein</fullName>
    </submittedName>
</protein>
<accession>A0ABW0ZMU9</accession>